<name>D9SVT3_CLOC7</name>
<accession>D9SVT3</accession>
<dbReference type="InterPro" id="IPR024478">
    <property type="entry name" value="HlyB_4HB_MCP"/>
</dbReference>
<feature type="domain" description="HAMP" evidence="6">
    <location>
        <begin position="211"/>
        <end position="263"/>
    </location>
</feature>
<evidence type="ECO:0000256" key="1">
    <source>
        <dbReference type="ARBA" id="ARBA00023224"/>
    </source>
</evidence>
<proteinExistence type="inferred from homology"/>
<keyword evidence="1 3" id="KW-0807">Transducer</keyword>
<dbReference type="PROSITE" id="PS50111">
    <property type="entry name" value="CHEMOTAXIS_TRANSDUC_2"/>
    <property type="match status" value="1"/>
</dbReference>
<dbReference type="GO" id="GO:0007165">
    <property type="term" value="P:signal transduction"/>
    <property type="evidence" value="ECO:0007669"/>
    <property type="project" value="UniProtKB-KW"/>
</dbReference>
<dbReference type="SMART" id="SM00283">
    <property type="entry name" value="MA"/>
    <property type="match status" value="1"/>
</dbReference>
<dbReference type="OrthoDB" id="1887545at2"/>
<dbReference type="RefSeq" id="WP_010073543.1">
    <property type="nucleotide sequence ID" value="NC_014393.1"/>
</dbReference>
<dbReference type="STRING" id="573061.Clocel_3466"/>
<evidence type="ECO:0000256" key="3">
    <source>
        <dbReference type="PROSITE-ProRule" id="PRU00284"/>
    </source>
</evidence>
<dbReference type="AlphaFoldDB" id="D9SVT3"/>
<organism evidence="7 8">
    <name type="scientific">Clostridium cellulovorans (strain ATCC 35296 / DSM 3052 / OCM 3 / 743B)</name>
    <dbReference type="NCBI Taxonomy" id="573061"/>
    <lineage>
        <taxon>Bacteria</taxon>
        <taxon>Bacillati</taxon>
        <taxon>Bacillota</taxon>
        <taxon>Clostridia</taxon>
        <taxon>Eubacteriales</taxon>
        <taxon>Clostridiaceae</taxon>
        <taxon>Clostridium</taxon>
    </lineage>
</organism>
<keyword evidence="4" id="KW-0812">Transmembrane</keyword>
<dbReference type="InterPro" id="IPR004089">
    <property type="entry name" value="MCPsignal_dom"/>
</dbReference>
<gene>
    <name evidence="7" type="ordered locus">Clocel_3466</name>
</gene>
<feature type="transmembrane region" description="Helical" evidence="4">
    <location>
        <begin position="190"/>
        <end position="209"/>
    </location>
</feature>
<dbReference type="SUPFAM" id="SSF58104">
    <property type="entry name" value="Methyl-accepting chemotaxis protein (MCP) signaling domain"/>
    <property type="match status" value="1"/>
</dbReference>
<dbReference type="EMBL" id="CP002160">
    <property type="protein sequence ID" value="ADL53144.1"/>
    <property type="molecule type" value="Genomic_DNA"/>
</dbReference>
<evidence type="ECO:0000313" key="7">
    <source>
        <dbReference type="EMBL" id="ADL53144.1"/>
    </source>
</evidence>
<keyword evidence="8" id="KW-1185">Reference proteome</keyword>
<comment type="similarity">
    <text evidence="2">Belongs to the methyl-accepting chemotaxis (MCP) protein family.</text>
</comment>
<feature type="domain" description="Methyl-accepting transducer" evidence="5">
    <location>
        <begin position="275"/>
        <end position="533"/>
    </location>
</feature>
<keyword evidence="4" id="KW-1133">Transmembrane helix</keyword>
<evidence type="ECO:0000313" key="8">
    <source>
        <dbReference type="Proteomes" id="UP000002730"/>
    </source>
</evidence>
<dbReference type="SMART" id="SM00304">
    <property type="entry name" value="HAMP"/>
    <property type="match status" value="2"/>
</dbReference>
<dbReference type="PANTHER" id="PTHR32089:SF112">
    <property type="entry name" value="LYSOZYME-LIKE PROTEIN-RELATED"/>
    <property type="match status" value="1"/>
</dbReference>
<dbReference type="HOGENOM" id="CLU_000445_107_27_9"/>
<dbReference type="Gene3D" id="1.10.287.950">
    <property type="entry name" value="Methyl-accepting chemotaxis protein"/>
    <property type="match status" value="1"/>
</dbReference>
<dbReference type="PROSITE" id="PS50885">
    <property type="entry name" value="HAMP"/>
    <property type="match status" value="1"/>
</dbReference>
<feature type="transmembrane region" description="Helical" evidence="4">
    <location>
        <begin position="12"/>
        <end position="33"/>
    </location>
</feature>
<sequence>MNKFNNLKISHKLIICFILIFVISEIIGIYSLIKLADTKNHMVSIYENDLHGVMYSGNIKSNIFEIETNVLTLLDEESKYKFDLLNTTTENLQKDNTNLVSLYEKTIADSSKDELDFFKQKLENFNENVSRILSFIEKGDYKTSRIAYRNIEATNKILSDTLNKYISETNSISQNDIDEAINNYNKAKNIVIILSLLTVVLVVLISYNMSRSITKQINAIFKFTEAFGNGDLSVPLQNTSKDELGLVSIQLNKAVENIKALIKHVAISCENINASSEELSAITEEVSSQVSLVSESTSQISAGIDTLSTSTQDVSISIVDLTSESNELSKMALDGKVSSQEIKDRAILIHNNGVASATKANDLYDQKRATVAKALKDGEIIKEIKLITDSIMSITEQTNLLALNASIEAARAGEAGKGFAVVAEEVRKLAEQSSSSVADIKAVIDGVESTFNNLAINTKALLDFMEGTIKPDYDTLLDTSIAYENDANYMQQTADKTASSSDSIKHTLKAISSAVENVSAVAEESAASSEEIRNTMSDTANAINEIARSAQQQAELAEILNSQIQKFKI</sequence>
<evidence type="ECO:0000259" key="6">
    <source>
        <dbReference type="PROSITE" id="PS50885"/>
    </source>
</evidence>
<dbReference type="KEGG" id="ccb:Clocel_3466"/>
<dbReference type="Pfam" id="PF00015">
    <property type="entry name" value="MCPsignal"/>
    <property type="match status" value="1"/>
</dbReference>
<dbReference type="eggNOG" id="COG0840">
    <property type="taxonomic scope" value="Bacteria"/>
</dbReference>
<dbReference type="GO" id="GO:0016020">
    <property type="term" value="C:membrane"/>
    <property type="evidence" value="ECO:0007669"/>
    <property type="project" value="InterPro"/>
</dbReference>
<evidence type="ECO:0000259" key="5">
    <source>
        <dbReference type="PROSITE" id="PS50111"/>
    </source>
</evidence>
<keyword evidence="4" id="KW-0472">Membrane</keyword>
<protein>
    <submittedName>
        <fullName evidence="7">Methyl-accepting chemotaxis sensory transducer</fullName>
    </submittedName>
</protein>
<dbReference type="CDD" id="cd06225">
    <property type="entry name" value="HAMP"/>
    <property type="match status" value="1"/>
</dbReference>
<evidence type="ECO:0000256" key="2">
    <source>
        <dbReference type="ARBA" id="ARBA00029447"/>
    </source>
</evidence>
<reference evidence="7 8" key="1">
    <citation type="submission" date="2010-08" db="EMBL/GenBank/DDBJ databases">
        <title>Complete sequence of Clostridium cellulovorans 743B.</title>
        <authorList>
            <consortium name="US DOE Joint Genome Institute"/>
            <person name="Lucas S."/>
            <person name="Copeland A."/>
            <person name="Lapidus A."/>
            <person name="Cheng J.-F."/>
            <person name="Bruce D."/>
            <person name="Goodwin L."/>
            <person name="Pitluck S."/>
            <person name="Chertkov O."/>
            <person name="Detter J.C."/>
            <person name="Han C."/>
            <person name="Tapia R."/>
            <person name="Land M."/>
            <person name="Hauser L."/>
            <person name="Chang Y.-J."/>
            <person name="Jeffries C."/>
            <person name="Kyrpides N."/>
            <person name="Ivanova N."/>
            <person name="Mikhailova N."/>
            <person name="Hemme C.L."/>
            <person name="Woyke T."/>
        </authorList>
    </citation>
    <scope>NUCLEOTIDE SEQUENCE [LARGE SCALE GENOMIC DNA]</scope>
    <source>
        <strain evidence="8">ATCC 35296 / DSM 3052 / OCM 3 / 743B</strain>
    </source>
</reference>
<evidence type="ECO:0000256" key="4">
    <source>
        <dbReference type="SAM" id="Phobius"/>
    </source>
</evidence>
<dbReference type="Pfam" id="PF12729">
    <property type="entry name" value="4HB_MCP_1"/>
    <property type="match status" value="1"/>
</dbReference>
<dbReference type="Proteomes" id="UP000002730">
    <property type="component" value="Chromosome"/>
</dbReference>
<dbReference type="PANTHER" id="PTHR32089">
    <property type="entry name" value="METHYL-ACCEPTING CHEMOTAXIS PROTEIN MCPB"/>
    <property type="match status" value="1"/>
</dbReference>
<dbReference type="InterPro" id="IPR003660">
    <property type="entry name" value="HAMP_dom"/>
</dbReference>